<evidence type="ECO:0000256" key="2">
    <source>
        <dbReference type="ARBA" id="ARBA00022771"/>
    </source>
</evidence>
<gene>
    <name evidence="7" type="ORF">AMON00008_LOCUS42506</name>
</gene>
<evidence type="ECO:0000259" key="6">
    <source>
        <dbReference type="PROSITE" id="PS50103"/>
    </source>
</evidence>
<dbReference type="AlphaFoldDB" id="A0A7S4VH80"/>
<evidence type="ECO:0000256" key="4">
    <source>
        <dbReference type="PROSITE-ProRule" id="PRU00723"/>
    </source>
</evidence>
<dbReference type="PROSITE" id="PS50103">
    <property type="entry name" value="ZF_C3H1"/>
    <property type="match status" value="1"/>
</dbReference>
<dbReference type="EMBL" id="HBNR01060414">
    <property type="protein sequence ID" value="CAE4629246.1"/>
    <property type="molecule type" value="Transcribed_RNA"/>
</dbReference>
<name>A0A7S4VH80_9DINO</name>
<dbReference type="GO" id="GO:0008270">
    <property type="term" value="F:zinc ion binding"/>
    <property type="evidence" value="ECO:0007669"/>
    <property type="project" value="UniProtKB-KW"/>
</dbReference>
<accession>A0A7S4VH80</accession>
<sequence length="486" mass="53062">MLRKALENVRRTAQAHMEAIKSAEAAFTQAASQLAQDQRALKQEAEALARERAELDEYRGGMPPDGEDQDQQPPQEEEVAAEPEGEDNAQQMQPEEAEETAFMEEEQPVEEVDDVQEDSEGNAGKGGRHFDRSRSRSRGAAARGKGFLPRPVPMAPPPAGSAAHVEATIGRLGLDDNAARAIKMFPPDQALNLLDQVGDSVRNPSAFVMRMCNRTMQDGGPPRAQEFDRREEGPPRIPTQFDRLEAAIADMGLDESATRVLHELPPEQALSLLSQVDAGVRNPSAFVMSLAHRALKGGPGPQHWQGPSLPELVEQNIARLRLDESATRMLHELSPEHAMDILDQIGDDVRNPSAFVTAEVRKVFQAGPPRFDAPRPPPPNSRDLSQQVANLAKALELDSDCLDALLSISTQEAVMILERLANTASNIRNRSAFVFAEVKKRKQVSVAQAPPPPVRHGGGGGTKAIPCKFWAEGRCKNGSECRFAHD</sequence>
<feature type="compositionally biased region" description="Basic and acidic residues" evidence="5">
    <location>
        <begin position="49"/>
        <end position="59"/>
    </location>
</feature>
<dbReference type="Pfam" id="PF18044">
    <property type="entry name" value="zf-CCCH_4"/>
    <property type="match status" value="1"/>
</dbReference>
<dbReference type="InterPro" id="IPR000571">
    <property type="entry name" value="Znf_CCCH"/>
</dbReference>
<dbReference type="InterPro" id="IPR036855">
    <property type="entry name" value="Znf_CCCH_sf"/>
</dbReference>
<dbReference type="SUPFAM" id="SSF90229">
    <property type="entry name" value="CCCH zinc finger"/>
    <property type="match status" value="1"/>
</dbReference>
<evidence type="ECO:0000256" key="1">
    <source>
        <dbReference type="ARBA" id="ARBA00022723"/>
    </source>
</evidence>
<keyword evidence="2 4" id="KW-0863">Zinc-finger</keyword>
<proteinExistence type="predicted"/>
<feature type="compositionally biased region" description="Basic and acidic residues" evidence="5">
    <location>
        <begin position="225"/>
        <end position="234"/>
    </location>
</feature>
<dbReference type="InterPro" id="IPR041367">
    <property type="entry name" value="Znf-CCCH_4"/>
</dbReference>
<feature type="region of interest" description="Disordered" evidence="5">
    <location>
        <begin position="49"/>
        <end position="161"/>
    </location>
</feature>
<feature type="compositionally biased region" description="Acidic residues" evidence="5">
    <location>
        <begin position="95"/>
        <end position="120"/>
    </location>
</feature>
<dbReference type="Gene3D" id="4.10.1000.10">
    <property type="entry name" value="Zinc finger, CCCH-type"/>
    <property type="match status" value="1"/>
</dbReference>
<keyword evidence="3 4" id="KW-0862">Zinc</keyword>
<feature type="domain" description="C3H1-type" evidence="6">
    <location>
        <begin position="461"/>
        <end position="486"/>
    </location>
</feature>
<evidence type="ECO:0000313" key="7">
    <source>
        <dbReference type="EMBL" id="CAE4629246.1"/>
    </source>
</evidence>
<evidence type="ECO:0000256" key="5">
    <source>
        <dbReference type="SAM" id="MobiDB-lite"/>
    </source>
</evidence>
<keyword evidence="1 4" id="KW-0479">Metal-binding</keyword>
<reference evidence="7" key="1">
    <citation type="submission" date="2021-01" db="EMBL/GenBank/DDBJ databases">
        <authorList>
            <person name="Corre E."/>
            <person name="Pelletier E."/>
            <person name="Niang G."/>
            <person name="Scheremetjew M."/>
            <person name="Finn R."/>
            <person name="Kale V."/>
            <person name="Holt S."/>
            <person name="Cochrane G."/>
            <person name="Meng A."/>
            <person name="Brown T."/>
            <person name="Cohen L."/>
        </authorList>
    </citation>
    <scope>NUCLEOTIDE SEQUENCE</scope>
    <source>
        <strain evidence="7">CCMP3105</strain>
    </source>
</reference>
<organism evidence="7">
    <name type="scientific">Alexandrium monilatum</name>
    <dbReference type="NCBI Taxonomy" id="311494"/>
    <lineage>
        <taxon>Eukaryota</taxon>
        <taxon>Sar</taxon>
        <taxon>Alveolata</taxon>
        <taxon>Dinophyceae</taxon>
        <taxon>Gonyaulacales</taxon>
        <taxon>Pyrocystaceae</taxon>
        <taxon>Alexandrium</taxon>
    </lineage>
</organism>
<feature type="zinc finger region" description="C3H1-type" evidence="4">
    <location>
        <begin position="461"/>
        <end position="486"/>
    </location>
</feature>
<evidence type="ECO:0000256" key="3">
    <source>
        <dbReference type="ARBA" id="ARBA00022833"/>
    </source>
</evidence>
<feature type="region of interest" description="Disordered" evidence="5">
    <location>
        <begin position="214"/>
        <end position="236"/>
    </location>
</feature>
<feature type="compositionally biased region" description="Pro residues" evidence="5">
    <location>
        <begin position="150"/>
        <end position="159"/>
    </location>
</feature>
<protein>
    <recommendedName>
        <fullName evidence="6">C3H1-type domain-containing protein</fullName>
    </recommendedName>
</protein>
<feature type="compositionally biased region" description="Acidic residues" evidence="5">
    <location>
        <begin position="65"/>
        <end position="87"/>
    </location>
</feature>